<dbReference type="Gene3D" id="3.30.420.10">
    <property type="entry name" value="Ribonuclease H-like superfamily/Ribonuclease H"/>
    <property type="match status" value="1"/>
</dbReference>
<dbReference type="Proteomes" id="UP000515124">
    <property type="component" value="Unplaced"/>
</dbReference>
<evidence type="ECO:0000313" key="2">
    <source>
        <dbReference type="Proteomes" id="UP000515124"/>
    </source>
</evidence>
<dbReference type="PANTHER" id="PTHR22891">
    <property type="entry name" value="EUKARYOTIC TRANSLATION INITIATION FACTOR 2C"/>
    <property type="match status" value="1"/>
</dbReference>
<protein>
    <submittedName>
        <fullName evidence="3">Protein argonaute 4A-like</fullName>
    </submittedName>
</protein>
<accession>A0A6P5SM53</accession>
<proteinExistence type="predicted"/>
<dbReference type="Pfam" id="PF02171">
    <property type="entry name" value="Piwi"/>
    <property type="match status" value="1"/>
</dbReference>
<evidence type="ECO:0000259" key="1">
    <source>
        <dbReference type="PROSITE" id="PS50822"/>
    </source>
</evidence>
<dbReference type="AlphaFoldDB" id="A0A6P5SM53"/>
<dbReference type="FunFam" id="3.30.420.10:FF:000091">
    <property type="entry name" value="Protein argonaute 3"/>
    <property type="match status" value="1"/>
</dbReference>
<dbReference type="PROSITE" id="PS50822">
    <property type="entry name" value="PIWI"/>
    <property type="match status" value="1"/>
</dbReference>
<dbReference type="GeneID" id="110757872"/>
<dbReference type="GO" id="GO:0003676">
    <property type="term" value="F:nucleic acid binding"/>
    <property type="evidence" value="ECO:0007669"/>
    <property type="project" value="InterPro"/>
</dbReference>
<dbReference type="SMART" id="SM00950">
    <property type="entry name" value="Piwi"/>
    <property type="match status" value="1"/>
</dbReference>
<gene>
    <name evidence="3" type="primary">LOC110757872</name>
</gene>
<reference evidence="3" key="1">
    <citation type="submission" date="2025-08" db="UniProtKB">
        <authorList>
            <consortium name="RefSeq"/>
        </authorList>
    </citation>
    <scope>IDENTIFICATION</scope>
</reference>
<organism evidence="2 3">
    <name type="scientific">Prunus avium</name>
    <name type="common">Cherry</name>
    <name type="synonym">Cerasus avium</name>
    <dbReference type="NCBI Taxonomy" id="42229"/>
    <lineage>
        <taxon>Eukaryota</taxon>
        <taxon>Viridiplantae</taxon>
        <taxon>Streptophyta</taxon>
        <taxon>Embryophyta</taxon>
        <taxon>Tracheophyta</taxon>
        <taxon>Spermatophyta</taxon>
        <taxon>Magnoliopsida</taxon>
        <taxon>eudicotyledons</taxon>
        <taxon>Gunneridae</taxon>
        <taxon>Pentapetalae</taxon>
        <taxon>rosids</taxon>
        <taxon>fabids</taxon>
        <taxon>Rosales</taxon>
        <taxon>Rosaceae</taxon>
        <taxon>Amygdaloideae</taxon>
        <taxon>Amygdaleae</taxon>
        <taxon>Prunus</taxon>
    </lineage>
</organism>
<dbReference type="KEGG" id="pavi:110757872"/>
<sequence length="284" mass="31304">MNSLLTVEHSPSIHLVSKCPTLILGMDVSHGSPGRSDVPSIAAVVSSRNWPSISHYRAAVRTQSQRAVSDKDDEGIIRELLKDFYASSKGRKPDQIIIFRDGVSESQFNQVLNVELDQIIQACKFLDESWSPKFMVIVAQKNHHTKFFQTRSPENVPPGTIIDNKVCHPKNNDFYLCAHAGMIGTTRPAHYHVLYDELGFSADNVQELVHSLSYVYQRSTTAVSVVAPICYAHLAAAQISQFIKFDDMSETSSSHAGGVTVAGSAAVPELPRLAPNVINSMYFC</sequence>
<dbReference type="InterPro" id="IPR036397">
    <property type="entry name" value="RNaseH_sf"/>
</dbReference>
<name>A0A6P5SM53_PRUAV</name>
<feature type="domain" description="Piwi" evidence="1">
    <location>
        <begin position="1"/>
        <end position="244"/>
    </location>
</feature>
<dbReference type="InterPro" id="IPR012337">
    <property type="entry name" value="RNaseH-like_sf"/>
</dbReference>
<dbReference type="SUPFAM" id="SSF53098">
    <property type="entry name" value="Ribonuclease H-like"/>
    <property type="match status" value="1"/>
</dbReference>
<keyword evidence="2" id="KW-1185">Reference proteome</keyword>
<dbReference type="RefSeq" id="XP_021815302.1">
    <property type="nucleotide sequence ID" value="XM_021959610.1"/>
</dbReference>
<dbReference type="InterPro" id="IPR003165">
    <property type="entry name" value="Piwi"/>
</dbReference>
<evidence type="ECO:0000313" key="3">
    <source>
        <dbReference type="RefSeq" id="XP_021815302.1"/>
    </source>
</evidence>